<keyword evidence="2" id="KW-1185">Reference proteome</keyword>
<comment type="caution">
    <text evidence="1">The sequence shown here is derived from an EMBL/GenBank/DDBJ whole genome shotgun (WGS) entry which is preliminary data.</text>
</comment>
<protein>
    <submittedName>
        <fullName evidence="1">Uncharacterized protein</fullName>
    </submittedName>
</protein>
<sequence length="139" mass="15862">MRRARAAALPIVRPDLVEFYLAHRAAQGMNTDHKVRWGARALLAAVPDLTDFCRLPLERQLAFNHETHRFISWLAVTGRMQPGADYLVARRPRLGIVLARTEPELHLRFMETARTLGFRDTVAMTQFNLLGHFVALFGN</sequence>
<dbReference type="Proteomes" id="UP001310290">
    <property type="component" value="Unassembled WGS sequence"/>
</dbReference>
<dbReference type="EMBL" id="JARULZ010000003">
    <property type="protein sequence ID" value="MEH0639701.1"/>
    <property type="molecule type" value="Genomic_DNA"/>
</dbReference>
<evidence type="ECO:0000313" key="1">
    <source>
        <dbReference type="EMBL" id="MEH0639701.1"/>
    </source>
</evidence>
<accession>A0ABU8B189</accession>
<organism evidence="1 2">
    <name type="scientific">Streptomyces bottropensis</name>
    <dbReference type="NCBI Taxonomy" id="42235"/>
    <lineage>
        <taxon>Bacteria</taxon>
        <taxon>Bacillati</taxon>
        <taxon>Actinomycetota</taxon>
        <taxon>Actinomycetes</taxon>
        <taxon>Kitasatosporales</taxon>
        <taxon>Streptomycetaceae</taxon>
        <taxon>Streptomyces</taxon>
    </lineage>
</organism>
<name>A0ABU8B189_9ACTN</name>
<evidence type="ECO:0000313" key="2">
    <source>
        <dbReference type="Proteomes" id="UP001310290"/>
    </source>
</evidence>
<proteinExistence type="predicted"/>
<reference evidence="1" key="1">
    <citation type="submission" date="2023-04" db="EMBL/GenBank/DDBJ databases">
        <title>Genomic diversity of scab-causing Streptomyces spp. in the province of Quebec, Canada.</title>
        <authorList>
            <person name="Biessy A."/>
            <person name="Cadieux M."/>
            <person name="Ciotola M."/>
            <person name="Filion M."/>
        </authorList>
    </citation>
    <scope>NUCLEOTIDE SEQUENCE</scope>
    <source>
        <strain evidence="1">B21-115</strain>
    </source>
</reference>
<gene>
    <name evidence="1" type="ORF">QBA35_41975</name>
</gene>
<dbReference type="RefSeq" id="WP_334662032.1">
    <property type="nucleotide sequence ID" value="NZ_JARULZ010000003.1"/>
</dbReference>